<dbReference type="NCBIfam" id="TIGR00361">
    <property type="entry name" value="ComEC_Rec2"/>
    <property type="match status" value="1"/>
</dbReference>
<dbReference type="AlphaFoldDB" id="A0A420XNW6"/>
<feature type="transmembrane region" description="Helical" evidence="7">
    <location>
        <begin position="34"/>
        <end position="60"/>
    </location>
</feature>
<evidence type="ECO:0000256" key="1">
    <source>
        <dbReference type="ARBA" id="ARBA00004651"/>
    </source>
</evidence>
<evidence type="ECO:0000256" key="3">
    <source>
        <dbReference type="ARBA" id="ARBA00022692"/>
    </source>
</evidence>
<dbReference type="GO" id="GO:0005886">
    <property type="term" value="C:plasma membrane"/>
    <property type="evidence" value="ECO:0007669"/>
    <property type="project" value="UniProtKB-SubCell"/>
</dbReference>
<dbReference type="SMART" id="SM00849">
    <property type="entry name" value="Lactamase_B"/>
    <property type="match status" value="1"/>
</dbReference>
<feature type="transmembrane region" description="Helical" evidence="7">
    <location>
        <begin position="427"/>
        <end position="446"/>
    </location>
</feature>
<feature type="transmembrane region" description="Helical" evidence="7">
    <location>
        <begin position="393"/>
        <end position="415"/>
    </location>
</feature>
<reference evidence="9 10" key="1">
    <citation type="submission" date="2018-10" db="EMBL/GenBank/DDBJ databases">
        <title>Genomic Encyclopedia of Archaeal and Bacterial Type Strains, Phase II (KMG-II): from individual species to whole genera.</title>
        <authorList>
            <person name="Goeker M."/>
        </authorList>
    </citation>
    <scope>NUCLEOTIDE SEQUENCE [LARGE SCALE GENOMIC DNA]</scope>
    <source>
        <strain evidence="9 10">RP-AC37</strain>
    </source>
</reference>
<feature type="domain" description="Metallo-beta-lactamase" evidence="8">
    <location>
        <begin position="550"/>
        <end position="720"/>
    </location>
</feature>
<keyword evidence="5 7" id="KW-0472">Membrane</keyword>
<dbReference type="Proteomes" id="UP000281955">
    <property type="component" value="Unassembled WGS sequence"/>
</dbReference>
<evidence type="ECO:0000256" key="2">
    <source>
        <dbReference type="ARBA" id="ARBA00022475"/>
    </source>
</evidence>
<gene>
    <name evidence="9" type="ORF">CLV35_2371</name>
</gene>
<dbReference type="Pfam" id="PF03772">
    <property type="entry name" value="Competence"/>
    <property type="match status" value="1"/>
</dbReference>
<dbReference type="Gene3D" id="3.60.15.10">
    <property type="entry name" value="Ribonuclease Z/Hydroxyacylglutathione hydrolase-like"/>
    <property type="match status" value="1"/>
</dbReference>
<dbReference type="InterPro" id="IPR004477">
    <property type="entry name" value="ComEC_N"/>
</dbReference>
<dbReference type="GO" id="GO:0030420">
    <property type="term" value="P:establishment of competence for transformation"/>
    <property type="evidence" value="ECO:0007669"/>
    <property type="project" value="InterPro"/>
</dbReference>
<evidence type="ECO:0000256" key="7">
    <source>
        <dbReference type="SAM" id="Phobius"/>
    </source>
</evidence>
<dbReference type="RefSeq" id="WP_121193678.1">
    <property type="nucleotide sequence ID" value="NZ_RBWV01000012.1"/>
</dbReference>
<dbReference type="SUPFAM" id="SSF56281">
    <property type="entry name" value="Metallo-hydrolase/oxidoreductase"/>
    <property type="match status" value="1"/>
</dbReference>
<dbReference type="PANTHER" id="PTHR30619">
    <property type="entry name" value="DNA INTERNALIZATION/COMPETENCE PROTEIN COMEC/REC2"/>
    <property type="match status" value="1"/>
</dbReference>
<feature type="transmembrane region" description="Helical" evidence="7">
    <location>
        <begin position="363"/>
        <end position="381"/>
    </location>
</feature>
<evidence type="ECO:0000259" key="8">
    <source>
        <dbReference type="SMART" id="SM00849"/>
    </source>
</evidence>
<evidence type="ECO:0000256" key="4">
    <source>
        <dbReference type="ARBA" id="ARBA00022989"/>
    </source>
</evidence>
<dbReference type="Pfam" id="PF00753">
    <property type="entry name" value="Lactamase_B"/>
    <property type="match status" value="1"/>
</dbReference>
<evidence type="ECO:0000313" key="10">
    <source>
        <dbReference type="Proteomes" id="UP000281955"/>
    </source>
</evidence>
<keyword evidence="3 7" id="KW-0812">Transmembrane</keyword>
<dbReference type="InterPro" id="IPR036866">
    <property type="entry name" value="RibonucZ/Hydroxyglut_hydro"/>
</dbReference>
<dbReference type="InterPro" id="IPR001279">
    <property type="entry name" value="Metallo-B-lactamas"/>
</dbReference>
<name>A0A420XNW6_9ACTN</name>
<feature type="transmembrane region" description="Helical" evidence="7">
    <location>
        <begin position="482"/>
        <end position="506"/>
    </location>
</feature>
<feature type="transmembrane region" description="Helical" evidence="7">
    <location>
        <begin position="293"/>
        <end position="311"/>
    </location>
</feature>
<dbReference type="InParanoid" id="A0A420XNW6"/>
<dbReference type="EMBL" id="RBWV01000012">
    <property type="protein sequence ID" value="RKS73877.1"/>
    <property type="molecule type" value="Genomic_DNA"/>
</dbReference>
<keyword evidence="10" id="KW-1185">Reference proteome</keyword>
<dbReference type="CDD" id="cd07731">
    <property type="entry name" value="ComA-like_MBL-fold"/>
    <property type="match status" value="1"/>
</dbReference>
<protein>
    <submittedName>
        <fullName evidence="9">Competence protein ComEC</fullName>
    </submittedName>
</protein>
<sequence length="792" mass="79568">MSGSEALGSSRRTGPPVASEPAEPPDLRLVGPALTAWAGAAAGVRLPLVLTASLAVVLAVTGVPAVVRGRTTLVRGAALCAVVGAVALAVGGLRLAPVRSGPVVRLAQESASASAELVVTGDPVRHAGRTHGQQRSADLVVVPARVERVVSRGRVAVVRLPLTVLATGPGWEALLPGTRVAADGRLGTPQRGEPVAGVLSVHTAPRVLRGPGAAQRAAGRLRAGLRRAVEGLPAPERGLVPGLVDGDTSQLPDDVAQDFTTAGLTHLTAVSGANVAFVVGAALLLARRLRVRGAALPLVGLLALAGFVELARPQPSVLRAAVMGVVALVALASGRARSGIPALACAVLVLVLLDPWQSVSFGFALSVVATAALLVVAPPVTDALTRRRVPLPVAAALAVPVAAALLTAPITVLLSGGVSLASVPANLLVAPAVAPATLLGVAAAVVSVPLPPVAAVLGSLAGVPAAEIVTVARVAASVPGGTIAWAPTAAGAAVLALLLLAGVLVLPAVLSRRLPRAVAVAGACALLAQPVVAPHWPPGDWLLVACDVGQGDALVLRGDRSGAVVVDAGPDPRAVDACLRDLGVRRVAEVVLTHFHADHVEGLPGVLRHRSVAEVTVTTLPDPSAEVARVRGWARAAGVPLRTVQVGEVRSVGGARWRVLAPLHAAAEAGPNNASIVLLVQVAGLRVLLTGDVEPPAQQALMARAAETLGGPVDVLKVPHHGSANQDPAFLSYLHPRISLVSVGLGNDYGHPAPATVASLTRLGSLVGRTDRDGDLAVVVRHGSPALVRRGT</sequence>
<comment type="subcellular location">
    <subcellularLocation>
        <location evidence="1">Cell membrane</location>
        <topology evidence="1">Multi-pass membrane protein</topology>
    </subcellularLocation>
</comment>
<evidence type="ECO:0000313" key="9">
    <source>
        <dbReference type="EMBL" id="RKS73877.1"/>
    </source>
</evidence>
<dbReference type="OrthoDB" id="7177610at2"/>
<evidence type="ECO:0000256" key="6">
    <source>
        <dbReference type="SAM" id="MobiDB-lite"/>
    </source>
</evidence>
<keyword evidence="2" id="KW-1003">Cell membrane</keyword>
<dbReference type="PANTHER" id="PTHR30619:SF1">
    <property type="entry name" value="RECOMBINATION PROTEIN 2"/>
    <property type="match status" value="1"/>
</dbReference>
<accession>A0A420XNW6</accession>
<feature type="transmembrane region" description="Helical" evidence="7">
    <location>
        <begin position="267"/>
        <end position="286"/>
    </location>
</feature>
<dbReference type="InterPro" id="IPR052159">
    <property type="entry name" value="Competence_DNA_uptake"/>
</dbReference>
<organism evidence="9 10">
    <name type="scientific">Motilibacter peucedani</name>
    <dbReference type="NCBI Taxonomy" id="598650"/>
    <lineage>
        <taxon>Bacteria</taxon>
        <taxon>Bacillati</taxon>
        <taxon>Actinomycetota</taxon>
        <taxon>Actinomycetes</taxon>
        <taxon>Motilibacterales</taxon>
        <taxon>Motilibacteraceae</taxon>
        <taxon>Motilibacter</taxon>
    </lineage>
</organism>
<feature type="transmembrane region" description="Helical" evidence="7">
    <location>
        <begin position="72"/>
        <end position="93"/>
    </location>
</feature>
<feature type="transmembrane region" description="Helical" evidence="7">
    <location>
        <begin position="317"/>
        <end position="333"/>
    </location>
</feature>
<comment type="caution">
    <text evidence="9">The sequence shown here is derived from an EMBL/GenBank/DDBJ whole genome shotgun (WGS) entry which is preliminary data.</text>
</comment>
<keyword evidence="4 7" id="KW-1133">Transmembrane helix</keyword>
<dbReference type="InterPro" id="IPR035681">
    <property type="entry name" value="ComA-like_MBL"/>
</dbReference>
<dbReference type="NCBIfam" id="TIGR00360">
    <property type="entry name" value="ComEC_N-term"/>
    <property type="match status" value="1"/>
</dbReference>
<proteinExistence type="predicted"/>
<dbReference type="InterPro" id="IPR004797">
    <property type="entry name" value="Competence_ComEC/Rec2"/>
</dbReference>
<evidence type="ECO:0000256" key="5">
    <source>
        <dbReference type="ARBA" id="ARBA00023136"/>
    </source>
</evidence>
<feature type="region of interest" description="Disordered" evidence="6">
    <location>
        <begin position="1"/>
        <end position="25"/>
    </location>
</feature>